<dbReference type="GeneID" id="25974295"/>
<sequence>MPLEPSSADYWQGVPDDRGNVLIIGIDFGTTYSGVAWATPYDFEQEQINLIHSWPGMGLEKGKAPTELCYEDGQVYWGYEVPADADAVQWFKLLLLREDDLSPALANSEHVRRCRRMLHDQAKTPVDLVADYLRLLWAHVLDTISRDRGDAAVAGMRLHVVLTVPAIWPGYARQRMEEAVSQAGILDARPAGPTELTLVTEPEAAALATLYNSATACRQGDVVIICDAGGGTVDLVSYKVTRRSPLVIEEAIEGVGGLFGSIFVDEAFEHMSQRRLGPKWDSLSKAGVKELVRGEWQQVIKPQYKHMANSRRQYTVGIPAEAFASKAELNDVSREPHIKMGRFHLTGDQIEKLFEYSFDGIDRLIDEQISAIKATKDLSVSDIILVGGLGGSPYLHQHLKERHGSDINVLQSTGTKPWTAICRGAVYKGCYKTFVAGGEGYRPLPVTVASTVSRFSVGLCFSQLYSEAYHREEDRYYDEKEGVYFAGRQMEWYLRKGSSVQAMTPIRHDFYLLVNGPKTEWTRELYLCNSADAPSRKGDGVEKMCDLTCNFASIVDRLPYYESPSGQIFKKFAYEIVMIPSGASVEFAVLYQDQRLASKEVKQADFWLRCDSLISNRTCDNAVAYPEAIATELRQFQPSHGSQLSPQHPALR</sequence>
<dbReference type="Proteomes" id="UP000007796">
    <property type="component" value="Unassembled WGS sequence"/>
</dbReference>
<dbReference type="HOGENOM" id="CLU_009958_6_1_1"/>
<dbReference type="InterPro" id="IPR043129">
    <property type="entry name" value="ATPase_NBD"/>
</dbReference>
<protein>
    <submittedName>
        <fullName evidence="1">Hsp70 family chaperone</fullName>
    </submittedName>
</protein>
<evidence type="ECO:0000313" key="2">
    <source>
        <dbReference type="Proteomes" id="UP000007796"/>
    </source>
</evidence>
<gene>
    <name evidence="1" type="ORF">CMQ_1419</name>
</gene>
<evidence type="ECO:0000313" key="1">
    <source>
        <dbReference type="EMBL" id="EFX04491.1"/>
    </source>
</evidence>
<name>F0XCL6_GROCL</name>
<dbReference type="PRINTS" id="PR00301">
    <property type="entry name" value="HEATSHOCK70"/>
</dbReference>
<dbReference type="PANTHER" id="PTHR14187">
    <property type="entry name" value="ALPHA KINASE/ELONGATION FACTOR 2 KINASE"/>
    <property type="match status" value="1"/>
</dbReference>
<dbReference type="RefSeq" id="XP_014173973.1">
    <property type="nucleotide sequence ID" value="XM_014318498.1"/>
</dbReference>
<accession>F0XCL6</accession>
<reference evidence="1 2" key="1">
    <citation type="journal article" date="2011" name="Proc. Natl. Acad. Sci. U.S.A.">
        <title>Genome and transcriptome analyses of the mountain pine beetle-fungal symbiont Grosmannia clavigera, a lodgepole pine pathogen.</title>
        <authorList>
            <person name="DiGuistini S."/>
            <person name="Wang Y."/>
            <person name="Liao N.Y."/>
            <person name="Taylor G."/>
            <person name="Tanguay P."/>
            <person name="Feau N."/>
            <person name="Henrissat B."/>
            <person name="Chan S.K."/>
            <person name="Hesse-Orce U."/>
            <person name="Alamouti S.M."/>
            <person name="Tsui C.K.M."/>
            <person name="Docking R.T."/>
            <person name="Levasseur A."/>
            <person name="Haridas S."/>
            <person name="Robertson G."/>
            <person name="Birol I."/>
            <person name="Holt R.A."/>
            <person name="Marra M.A."/>
            <person name="Hamelin R.C."/>
            <person name="Hirst M."/>
            <person name="Jones S.J.M."/>
            <person name="Bohlmann J."/>
            <person name="Breuil C."/>
        </authorList>
    </citation>
    <scope>NUCLEOTIDE SEQUENCE [LARGE SCALE GENOMIC DNA]</scope>
    <source>
        <strain evidence="2">kw1407 / UAMH 11150</strain>
    </source>
</reference>
<dbReference type="InParanoid" id="F0XCL6"/>
<keyword evidence="2" id="KW-1185">Reference proteome</keyword>
<dbReference type="PANTHER" id="PTHR14187:SF5">
    <property type="entry name" value="HEAT SHOCK 70 KDA PROTEIN 12A"/>
    <property type="match status" value="1"/>
</dbReference>
<dbReference type="OrthoDB" id="2963168at2759"/>
<dbReference type="SUPFAM" id="SSF53067">
    <property type="entry name" value="Actin-like ATPase domain"/>
    <property type="match status" value="2"/>
</dbReference>
<dbReference type="eggNOG" id="KOG0101">
    <property type="taxonomic scope" value="Eukaryota"/>
</dbReference>
<dbReference type="AlphaFoldDB" id="F0XCL6"/>
<dbReference type="CDD" id="cd10170">
    <property type="entry name" value="ASKHA_NBD_HSP70"/>
    <property type="match status" value="1"/>
</dbReference>
<proteinExistence type="predicted"/>
<dbReference type="STRING" id="655863.F0XCL6"/>
<organism evidence="2">
    <name type="scientific">Grosmannia clavigera (strain kw1407 / UAMH 11150)</name>
    <name type="common">Blue stain fungus</name>
    <name type="synonym">Graphiocladiella clavigera</name>
    <dbReference type="NCBI Taxonomy" id="655863"/>
    <lineage>
        <taxon>Eukaryota</taxon>
        <taxon>Fungi</taxon>
        <taxon>Dikarya</taxon>
        <taxon>Ascomycota</taxon>
        <taxon>Pezizomycotina</taxon>
        <taxon>Sordariomycetes</taxon>
        <taxon>Sordariomycetidae</taxon>
        <taxon>Ophiostomatales</taxon>
        <taxon>Ophiostomataceae</taxon>
        <taxon>Leptographium</taxon>
    </lineage>
</organism>
<dbReference type="Gene3D" id="3.30.420.40">
    <property type="match status" value="1"/>
</dbReference>
<dbReference type="EMBL" id="GL629765">
    <property type="protein sequence ID" value="EFX04491.1"/>
    <property type="molecule type" value="Genomic_DNA"/>
</dbReference>